<feature type="transmembrane region" description="Helical" evidence="1">
    <location>
        <begin position="53"/>
        <end position="78"/>
    </location>
</feature>
<comment type="caution">
    <text evidence="2">The sequence shown here is derived from an EMBL/GenBank/DDBJ whole genome shotgun (WGS) entry which is preliminary data.</text>
</comment>
<accession>A0A699IX01</accession>
<dbReference type="AlphaFoldDB" id="A0A699IX01"/>
<evidence type="ECO:0000256" key="1">
    <source>
        <dbReference type="SAM" id="Phobius"/>
    </source>
</evidence>
<reference evidence="2" key="1">
    <citation type="journal article" date="2019" name="Sci. Rep.">
        <title>Draft genome of Tanacetum cinerariifolium, the natural source of mosquito coil.</title>
        <authorList>
            <person name="Yamashiro T."/>
            <person name="Shiraishi A."/>
            <person name="Satake H."/>
            <person name="Nakayama K."/>
        </authorList>
    </citation>
    <scope>NUCLEOTIDE SEQUENCE</scope>
</reference>
<evidence type="ECO:0000313" key="2">
    <source>
        <dbReference type="EMBL" id="GEZ92467.1"/>
    </source>
</evidence>
<feature type="transmembrane region" description="Helical" evidence="1">
    <location>
        <begin position="98"/>
        <end position="122"/>
    </location>
</feature>
<name>A0A699IX01_TANCI</name>
<proteinExistence type="predicted"/>
<organism evidence="2">
    <name type="scientific">Tanacetum cinerariifolium</name>
    <name type="common">Dalmatian daisy</name>
    <name type="synonym">Chrysanthemum cinerariifolium</name>
    <dbReference type="NCBI Taxonomy" id="118510"/>
    <lineage>
        <taxon>Eukaryota</taxon>
        <taxon>Viridiplantae</taxon>
        <taxon>Streptophyta</taxon>
        <taxon>Embryophyta</taxon>
        <taxon>Tracheophyta</taxon>
        <taxon>Spermatophyta</taxon>
        <taxon>Magnoliopsida</taxon>
        <taxon>eudicotyledons</taxon>
        <taxon>Gunneridae</taxon>
        <taxon>Pentapetalae</taxon>
        <taxon>asterids</taxon>
        <taxon>campanulids</taxon>
        <taxon>Asterales</taxon>
        <taxon>Asteraceae</taxon>
        <taxon>Asteroideae</taxon>
        <taxon>Anthemideae</taxon>
        <taxon>Anthemidinae</taxon>
        <taxon>Tanacetum</taxon>
    </lineage>
</organism>
<keyword evidence="1" id="KW-1133">Transmembrane helix</keyword>
<keyword evidence="1" id="KW-0812">Transmembrane</keyword>
<protein>
    <submittedName>
        <fullName evidence="2">Uncharacterized protein</fullName>
    </submittedName>
</protein>
<keyword evidence="1" id="KW-0472">Membrane</keyword>
<sequence length="140" mass="15422">MSGFDGTEIVRVLAGHHVTVAAMADAFNSYSLTFKLFLCDTVTSMNDIDGTEIVHVVAGQPITVAAMAVTFATVFVVFQRHATDDDYAATSRMRLQPWRVFCNVSIFADLSLGSTSSFVVLASRFSNENAMYDSFHTYRK</sequence>
<dbReference type="EMBL" id="BKCJ010342811">
    <property type="protein sequence ID" value="GEZ92467.1"/>
    <property type="molecule type" value="Genomic_DNA"/>
</dbReference>
<gene>
    <name evidence="2" type="ORF">Tci_564440</name>
</gene>